<dbReference type="eggNOG" id="COG0706">
    <property type="taxonomic scope" value="Bacteria"/>
</dbReference>
<dbReference type="GO" id="GO:0015031">
    <property type="term" value="P:protein transport"/>
    <property type="evidence" value="ECO:0007669"/>
    <property type="project" value="UniProtKB-KW"/>
</dbReference>
<dbReference type="STRING" id="762968.HMPREF9441_03944"/>
<keyword evidence="11" id="KW-0812">Transmembrane</keyword>
<keyword evidence="11" id="KW-0472">Membrane</keyword>
<protein>
    <recommendedName>
        <fullName evidence="3">Membrane protein insertase YidC</fullName>
    </recommendedName>
    <alternativeName>
        <fullName evidence="9">Foldase YidC</fullName>
    </alternativeName>
    <alternativeName>
        <fullName evidence="8">Membrane integrase YidC</fullName>
    </alternativeName>
</protein>
<evidence type="ECO:0000256" key="8">
    <source>
        <dbReference type="ARBA" id="ARBA00033245"/>
    </source>
</evidence>
<evidence type="ECO:0000313" key="13">
    <source>
        <dbReference type="Proteomes" id="UP000003598"/>
    </source>
</evidence>
<dbReference type="GO" id="GO:0005886">
    <property type="term" value="C:plasma membrane"/>
    <property type="evidence" value="ECO:0007669"/>
    <property type="project" value="UniProtKB-SubCell"/>
</dbReference>
<name>G5SX16_9BACT</name>
<feature type="compositionally biased region" description="Basic and acidic residues" evidence="10">
    <location>
        <begin position="34"/>
        <end position="44"/>
    </location>
</feature>
<evidence type="ECO:0000256" key="11">
    <source>
        <dbReference type="SAM" id="Phobius"/>
    </source>
</evidence>
<evidence type="ECO:0000256" key="1">
    <source>
        <dbReference type="ARBA" id="ARBA00004651"/>
    </source>
</evidence>
<keyword evidence="6" id="KW-0653">Protein transport</keyword>
<dbReference type="HOGENOM" id="CLU_1859466_0_0_10"/>
<keyword evidence="13" id="KW-1185">Reference proteome</keyword>
<gene>
    <name evidence="12" type="ORF">HMPREF9441_03944</name>
</gene>
<keyword evidence="11" id="KW-1133">Transmembrane helix</keyword>
<evidence type="ECO:0000256" key="4">
    <source>
        <dbReference type="ARBA" id="ARBA00022448"/>
    </source>
</evidence>
<dbReference type="AlphaFoldDB" id="G5SX16"/>
<accession>G5SX16</accession>
<evidence type="ECO:0000256" key="10">
    <source>
        <dbReference type="SAM" id="MobiDB-lite"/>
    </source>
</evidence>
<dbReference type="InterPro" id="IPR038221">
    <property type="entry name" value="YidC_periplasmic_sf"/>
</dbReference>
<evidence type="ECO:0000256" key="3">
    <source>
        <dbReference type="ARBA" id="ARBA00015325"/>
    </source>
</evidence>
<dbReference type="Proteomes" id="UP000003598">
    <property type="component" value="Unassembled WGS sequence"/>
</dbReference>
<comment type="subcellular location">
    <subcellularLocation>
        <location evidence="1">Cell membrane</location>
        <topology evidence="1">Multi-pass membrane protein</topology>
    </subcellularLocation>
</comment>
<feature type="compositionally biased region" description="Low complexity" evidence="10">
    <location>
        <begin position="45"/>
        <end position="54"/>
    </location>
</feature>
<evidence type="ECO:0000256" key="7">
    <source>
        <dbReference type="ARBA" id="ARBA00023186"/>
    </source>
</evidence>
<keyword evidence="4" id="KW-0813">Transport</keyword>
<evidence type="ECO:0000256" key="2">
    <source>
        <dbReference type="ARBA" id="ARBA00010527"/>
    </source>
</evidence>
<feature type="region of interest" description="Disordered" evidence="10">
    <location>
        <begin position="34"/>
        <end position="54"/>
    </location>
</feature>
<comment type="caution">
    <text evidence="12">The sequence shown here is derived from an EMBL/GenBank/DDBJ whole genome shotgun (WGS) entry which is preliminary data.</text>
</comment>
<evidence type="ECO:0000256" key="5">
    <source>
        <dbReference type="ARBA" id="ARBA00022475"/>
    </source>
</evidence>
<reference evidence="12 13" key="1">
    <citation type="submission" date="2011-03" db="EMBL/GenBank/DDBJ databases">
        <authorList>
            <person name="Weinstock G."/>
            <person name="Sodergren E."/>
            <person name="Clifton S."/>
            <person name="Fulton L."/>
            <person name="Fulton B."/>
            <person name="Courtney L."/>
            <person name="Fronick C."/>
            <person name="Harrison M."/>
            <person name="Strong C."/>
            <person name="Farmer C."/>
            <person name="Delahaunty K."/>
            <person name="Markovic C."/>
            <person name="Hall O."/>
            <person name="Minx P."/>
            <person name="Tomlinson C."/>
            <person name="Mitreva M."/>
            <person name="Hou S."/>
            <person name="Chen J."/>
            <person name="Wollam A."/>
            <person name="Pepin K.H."/>
            <person name="Johnson M."/>
            <person name="Bhonagiri V."/>
            <person name="Zhang X."/>
            <person name="Suruliraj S."/>
            <person name="Warren W."/>
            <person name="Chinwalla A."/>
            <person name="Mardis E.R."/>
            <person name="Wilson R.K."/>
        </authorList>
    </citation>
    <scope>NUCLEOTIDE SEQUENCE [LARGE SCALE GENOMIC DNA]</scope>
    <source>
        <strain evidence="12 13">YIT 11840</strain>
    </source>
</reference>
<sequence>MEEKKFDLKSIIGFVLIFILLLWVMNNNRPTQEELAKRKAEQEQAAKANNPQNNAATAATADLGAFAYSNAQPTAKDGVTVIENKDVKLTINNKGGDLKEVLLKQFKTYESMPVYLIKDKNAIFALNFKTTQGQELNT</sequence>
<evidence type="ECO:0000313" key="12">
    <source>
        <dbReference type="EMBL" id="EHG98217.1"/>
    </source>
</evidence>
<proteinExistence type="inferred from homology"/>
<evidence type="ECO:0000256" key="9">
    <source>
        <dbReference type="ARBA" id="ARBA00033342"/>
    </source>
</evidence>
<dbReference type="Gene3D" id="2.70.98.90">
    <property type="match status" value="1"/>
</dbReference>
<feature type="non-terminal residue" evidence="12">
    <location>
        <position position="138"/>
    </location>
</feature>
<comment type="similarity">
    <text evidence="2">Belongs to the OXA1/ALB3/YidC family. Type 1 subfamily.</text>
</comment>
<keyword evidence="5" id="KW-1003">Cell membrane</keyword>
<keyword evidence="7" id="KW-0143">Chaperone</keyword>
<feature type="transmembrane region" description="Helical" evidence="11">
    <location>
        <begin position="6"/>
        <end position="25"/>
    </location>
</feature>
<evidence type="ECO:0000256" key="6">
    <source>
        <dbReference type="ARBA" id="ARBA00022927"/>
    </source>
</evidence>
<organism evidence="12 13">
    <name type="scientific">Paraprevotella clara YIT 11840</name>
    <dbReference type="NCBI Taxonomy" id="762968"/>
    <lineage>
        <taxon>Bacteria</taxon>
        <taxon>Pseudomonadati</taxon>
        <taxon>Bacteroidota</taxon>
        <taxon>Bacteroidia</taxon>
        <taxon>Bacteroidales</taxon>
        <taxon>Prevotellaceae</taxon>
        <taxon>Paraprevotella</taxon>
    </lineage>
</organism>
<dbReference type="EMBL" id="AFFY01000102">
    <property type="protein sequence ID" value="EHG98217.1"/>
    <property type="molecule type" value="Genomic_DNA"/>
</dbReference>